<proteinExistence type="predicted"/>
<name>A0A5N6YXF8_9EURO</name>
<evidence type="ECO:0000313" key="2">
    <source>
        <dbReference type="Proteomes" id="UP000327118"/>
    </source>
</evidence>
<gene>
    <name evidence="1" type="ORF">BDV28DRAFT_139772</name>
</gene>
<reference evidence="2" key="1">
    <citation type="submission" date="2019-04" db="EMBL/GenBank/DDBJ databases">
        <title>Friends and foes A comparative genomics studyof 23 Aspergillus species from section Flavi.</title>
        <authorList>
            <consortium name="DOE Joint Genome Institute"/>
            <person name="Kjaerbolling I."/>
            <person name="Vesth T."/>
            <person name="Frisvad J.C."/>
            <person name="Nybo J.L."/>
            <person name="Theobald S."/>
            <person name="Kildgaard S."/>
            <person name="Isbrandt T."/>
            <person name="Kuo A."/>
            <person name="Sato A."/>
            <person name="Lyhne E.K."/>
            <person name="Kogle M.E."/>
            <person name="Wiebenga A."/>
            <person name="Kun R.S."/>
            <person name="Lubbers R.J."/>
            <person name="Makela M.R."/>
            <person name="Barry K."/>
            <person name="Chovatia M."/>
            <person name="Clum A."/>
            <person name="Daum C."/>
            <person name="Haridas S."/>
            <person name="He G."/>
            <person name="LaButti K."/>
            <person name="Lipzen A."/>
            <person name="Mondo S."/>
            <person name="Riley R."/>
            <person name="Salamov A."/>
            <person name="Simmons B.A."/>
            <person name="Magnuson J.K."/>
            <person name="Henrissat B."/>
            <person name="Mortensen U.H."/>
            <person name="Larsen T.O."/>
            <person name="Devries R.P."/>
            <person name="Grigoriev I.V."/>
            <person name="Machida M."/>
            <person name="Baker S.E."/>
            <person name="Andersen M.R."/>
        </authorList>
    </citation>
    <scope>NUCLEOTIDE SEQUENCE [LARGE SCALE GENOMIC DNA]</scope>
    <source>
        <strain evidence="2">CBS 553.77</strain>
    </source>
</reference>
<protein>
    <submittedName>
        <fullName evidence="1">Uncharacterized protein</fullName>
    </submittedName>
</protein>
<keyword evidence="2" id="KW-1185">Reference proteome</keyword>
<dbReference type="AlphaFoldDB" id="A0A5N6YXF8"/>
<dbReference type="Proteomes" id="UP000327118">
    <property type="component" value="Unassembled WGS sequence"/>
</dbReference>
<dbReference type="EMBL" id="ML739247">
    <property type="protein sequence ID" value="KAE8350115.1"/>
    <property type="molecule type" value="Genomic_DNA"/>
</dbReference>
<sequence>MARLLPINVDRFPIFHQRTVMDDPQDRDFSCPTDPPLSTTERTVFGTLGCTVYGYPSTGGVLIEEADLLDMRFLPLPRSHVSQRSPSADEEDRFCNLMRRAGATFWPSKQDWFDVQVGLREITEEEEKVMVYGWPADGVGVWVLRFRSARQLPSDFGRMGFAMNMEEKIQIMREYGATFVEDVTQVEELHDHVLRPTRLGMGICEEEF</sequence>
<accession>A0A5N6YXF8</accession>
<dbReference type="OrthoDB" id="4487429at2759"/>
<organism evidence="1 2">
    <name type="scientific">Aspergillus coremiiformis</name>
    <dbReference type="NCBI Taxonomy" id="138285"/>
    <lineage>
        <taxon>Eukaryota</taxon>
        <taxon>Fungi</taxon>
        <taxon>Dikarya</taxon>
        <taxon>Ascomycota</taxon>
        <taxon>Pezizomycotina</taxon>
        <taxon>Eurotiomycetes</taxon>
        <taxon>Eurotiomycetidae</taxon>
        <taxon>Eurotiales</taxon>
        <taxon>Aspergillaceae</taxon>
        <taxon>Aspergillus</taxon>
        <taxon>Aspergillus subgen. Circumdati</taxon>
    </lineage>
</organism>
<evidence type="ECO:0000313" key="1">
    <source>
        <dbReference type="EMBL" id="KAE8350115.1"/>
    </source>
</evidence>